<dbReference type="GO" id="GO:0005634">
    <property type="term" value="C:nucleus"/>
    <property type="evidence" value="ECO:0007669"/>
    <property type="project" value="UniProtKB-SubCell"/>
</dbReference>
<evidence type="ECO:0000259" key="7">
    <source>
        <dbReference type="PROSITE" id="PS51294"/>
    </source>
</evidence>
<dbReference type="PANTHER" id="PTHR47999">
    <property type="entry name" value="TRANSCRIPTION FACTOR MYB8-RELATED-RELATED"/>
    <property type="match status" value="1"/>
</dbReference>
<evidence type="ECO:0000256" key="3">
    <source>
        <dbReference type="ARBA" id="ARBA00023125"/>
    </source>
</evidence>
<protein>
    <submittedName>
        <fullName evidence="8">Uncharacterized protein</fullName>
    </submittedName>
</protein>
<keyword evidence="2" id="KW-0677">Repeat</keyword>
<feature type="domain" description="Myb-like" evidence="6">
    <location>
        <begin position="62"/>
        <end position="112"/>
    </location>
</feature>
<dbReference type="GO" id="GO:0003677">
    <property type="term" value="F:DNA binding"/>
    <property type="evidence" value="ECO:0007669"/>
    <property type="project" value="UniProtKB-KW"/>
</dbReference>
<sequence length="397" mass="43927">MGRIPLCSKDGLNKGAWTALEDKILIDHVKTHGEGKWSKLAKETGLKRCGKSCRLRWMNYLTPGIKRGNISQDEEELILRLHKLLGNRWSLIAGRLPGRTDNEIKNYWNSYLAKKAQDQVPIAKSKTEKKPIINRVVHNEAEAILQCKGVHVTAAQQHMDPQIHEKKMSMGPSMDTNNDGDQGSTSKDLVQVPIGPVTRARAKKFKDVLNGLIQELWAQANSWRPIEHDPPGQQRIVTLIQNYLNLSGFPVAFILTYQTETPSPFVASSLYRGFTSNNLVKNIITSTASESSDGSLSTSKEEDMSGFILDLSSEDFCKILDSDFAKLSDVDINELNNIVIEGDGTGSLLLLTEEIEKNIGDGSEIGQPSNIGSDFQSLFLGSDNGWLGDDLDIAFSD</sequence>
<keyword evidence="4" id="KW-0539">Nucleus</keyword>
<dbReference type="SMART" id="SM00717">
    <property type="entry name" value="SANT"/>
    <property type="match status" value="2"/>
</dbReference>
<keyword evidence="3" id="KW-0238">DNA-binding</keyword>
<feature type="domain" description="HTH myb-type" evidence="7">
    <location>
        <begin position="9"/>
        <end position="61"/>
    </location>
</feature>
<evidence type="ECO:0000256" key="4">
    <source>
        <dbReference type="ARBA" id="ARBA00023242"/>
    </source>
</evidence>
<comment type="subcellular location">
    <subcellularLocation>
        <location evidence="1">Nucleus</location>
    </subcellularLocation>
</comment>
<dbReference type="InterPro" id="IPR001005">
    <property type="entry name" value="SANT/Myb"/>
</dbReference>
<dbReference type="InterPro" id="IPR015495">
    <property type="entry name" value="Myb_TF_plants"/>
</dbReference>
<organism evidence="8">
    <name type="scientific">Fagus sylvatica</name>
    <name type="common">Beechnut</name>
    <dbReference type="NCBI Taxonomy" id="28930"/>
    <lineage>
        <taxon>Eukaryota</taxon>
        <taxon>Viridiplantae</taxon>
        <taxon>Streptophyta</taxon>
        <taxon>Embryophyta</taxon>
        <taxon>Tracheophyta</taxon>
        <taxon>Spermatophyta</taxon>
        <taxon>Magnoliopsida</taxon>
        <taxon>eudicotyledons</taxon>
        <taxon>Gunneridae</taxon>
        <taxon>Pentapetalae</taxon>
        <taxon>rosids</taxon>
        <taxon>fabids</taxon>
        <taxon>Fagales</taxon>
        <taxon>Fagaceae</taxon>
        <taxon>Fagus</taxon>
    </lineage>
</organism>
<dbReference type="PANTHER" id="PTHR47999:SF104">
    <property type="entry name" value="TRANSCRIPTION REPRESSOR MYB5-LIKE ISOFORM X1"/>
    <property type="match status" value="1"/>
</dbReference>
<feature type="domain" description="Myb-like" evidence="6">
    <location>
        <begin position="9"/>
        <end position="61"/>
    </location>
</feature>
<dbReference type="SUPFAM" id="SSF46689">
    <property type="entry name" value="Homeodomain-like"/>
    <property type="match status" value="1"/>
</dbReference>
<dbReference type="AlphaFoldDB" id="A0A2N9GZQ8"/>
<evidence type="ECO:0000256" key="1">
    <source>
        <dbReference type="ARBA" id="ARBA00004123"/>
    </source>
</evidence>
<dbReference type="PROSITE" id="PS50090">
    <property type="entry name" value="MYB_LIKE"/>
    <property type="match status" value="2"/>
</dbReference>
<dbReference type="InterPro" id="IPR009057">
    <property type="entry name" value="Homeodomain-like_sf"/>
</dbReference>
<evidence type="ECO:0000256" key="5">
    <source>
        <dbReference type="SAM" id="MobiDB-lite"/>
    </source>
</evidence>
<dbReference type="EMBL" id="OIVN01002587">
    <property type="protein sequence ID" value="SPD04879.1"/>
    <property type="molecule type" value="Genomic_DNA"/>
</dbReference>
<accession>A0A2N9GZQ8</accession>
<dbReference type="Pfam" id="PF00249">
    <property type="entry name" value="Myb_DNA-binding"/>
    <property type="match status" value="2"/>
</dbReference>
<proteinExistence type="predicted"/>
<dbReference type="PROSITE" id="PS51294">
    <property type="entry name" value="HTH_MYB"/>
    <property type="match status" value="2"/>
</dbReference>
<dbReference type="FunFam" id="1.10.10.60:FF:000001">
    <property type="entry name" value="MYB-related transcription factor"/>
    <property type="match status" value="1"/>
</dbReference>
<feature type="compositionally biased region" description="Polar residues" evidence="5">
    <location>
        <begin position="174"/>
        <end position="188"/>
    </location>
</feature>
<dbReference type="InterPro" id="IPR017930">
    <property type="entry name" value="Myb_dom"/>
</dbReference>
<evidence type="ECO:0000259" key="6">
    <source>
        <dbReference type="PROSITE" id="PS50090"/>
    </source>
</evidence>
<dbReference type="CDD" id="cd00167">
    <property type="entry name" value="SANT"/>
    <property type="match status" value="2"/>
</dbReference>
<dbReference type="Gene3D" id="1.10.10.60">
    <property type="entry name" value="Homeodomain-like"/>
    <property type="match status" value="2"/>
</dbReference>
<feature type="domain" description="HTH myb-type" evidence="7">
    <location>
        <begin position="62"/>
        <end position="116"/>
    </location>
</feature>
<reference evidence="8" key="1">
    <citation type="submission" date="2018-02" db="EMBL/GenBank/DDBJ databases">
        <authorList>
            <person name="Cohen D.B."/>
            <person name="Kent A.D."/>
        </authorList>
    </citation>
    <scope>NUCLEOTIDE SEQUENCE</scope>
</reference>
<feature type="region of interest" description="Disordered" evidence="5">
    <location>
        <begin position="170"/>
        <end position="189"/>
    </location>
</feature>
<name>A0A2N9GZQ8_FAGSY</name>
<evidence type="ECO:0000313" key="8">
    <source>
        <dbReference type="EMBL" id="SPD04879.1"/>
    </source>
</evidence>
<gene>
    <name evidence="8" type="ORF">FSB_LOCUS32761</name>
</gene>
<evidence type="ECO:0000256" key="2">
    <source>
        <dbReference type="ARBA" id="ARBA00022737"/>
    </source>
</evidence>